<dbReference type="PANTHER" id="PTHR32089:SF120">
    <property type="entry name" value="METHYL-ACCEPTING CHEMOTAXIS PROTEIN TLPQ"/>
    <property type="match status" value="1"/>
</dbReference>
<evidence type="ECO:0000256" key="5">
    <source>
        <dbReference type="PROSITE-ProRule" id="PRU00284"/>
    </source>
</evidence>
<dbReference type="KEGG" id="njp:NEJAP_1223"/>
<evidence type="ECO:0000256" key="1">
    <source>
        <dbReference type="ARBA" id="ARBA00004429"/>
    </source>
</evidence>
<evidence type="ECO:0000259" key="7">
    <source>
        <dbReference type="PROSITE" id="PS50111"/>
    </source>
</evidence>
<organism evidence="10 11">
    <name type="scientific">Neptunomonas japonica JAMM 1380</name>
    <dbReference type="NCBI Taxonomy" id="1441457"/>
    <lineage>
        <taxon>Bacteria</taxon>
        <taxon>Pseudomonadati</taxon>
        <taxon>Pseudomonadota</taxon>
        <taxon>Gammaproteobacteria</taxon>
        <taxon>Oceanospirillales</taxon>
        <taxon>Oceanospirillaceae</taxon>
        <taxon>Neptunomonas</taxon>
    </lineage>
</organism>
<sequence length="697" mass="75032">MKIKNRIALATGACLALSSIILLSVVAWKNNEVEAQTVSLVSQELTEKAREHLSTLSDAQAGKTAAELNKALYVAKSMADTMGSFISQNGRDTQRQPFYEYTKDVLEQNTNVMGTYIAWKKNAVDGKDQDFIGNKHTFENGQFAPYWFRNGDGSLGYRPLNLTKVYENIEKGSTDSAWYTCPLDTAKTCLAEPYSWEAGGRTVVGTSITLPVLVDGKVKGMTGIDMELSFLKKLVNEADQSLYSGQGQVLLISNTGLVAADSDGQQALAKTYQGELKEQVLTLVASGEQKILQAGGHLWVVQPINLDGVNTPWAVVINLDETVVLAGAIKTQQSMSKQFNESLVTSIIIGLIITGLGIILLTIIAQSIAAPIRRAADMINQLVSHDGDLTQRLALQRDDEVGDLANGIDAFIEKTHVIVKDIAAEMVNVERSTCRASDISNNSALGIEKQRAEVDQIAAAITELAASASEVAQIAITTADSSSEAKGSVDSSAMNLGESTNSIRELSEQISNTTELMDLLAQDSSNISQIVDAIQGISEQTNLLALNAAIEAARAGESGRGFSVVADEVRNLASKTQQSTGEIQTLIDKLQGRAKSAVHAMQKGNEQSASCLVLSEEASQHLQHVVTAISEIDNMTTQMASVVEEQRAVTEDITRNIVNISDETNLVSDGVAEANQESQSLLSLVKKLENQLGRFRY</sequence>
<keyword evidence="2" id="KW-1003">Cell membrane</keyword>
<name>A0A7R6SV97_9GAMM</name>
<keyword evidence="11" id="KW-1185">Reference proteome</keyword>
<accession>A0A7R6SV97</accession>
<dbReference type="SMART" id="SM00304">
    <property type="entry name" value="HAMP"/>
    <property type="match status" value="1"/>
</dbReference>
<keyword evidence="6" id="KW-0812">Transmembrane</keyword>
<proteinExistence type="inferred from homology"/>
<comment type="similarity">
    <text evidence="4">Belongs to the methyl-accepting chemotaxis (MCP) protein family.</text>
</comment>
<dbReference type="CDD" id="cd06225">
    <property type="entry name" value="HAMP"/>
    <property type="match status" value="1"/>
</dbReference>
<dbReference type="CDD" id="cd11386">
    <property type="entry name" value="MCP_signal"/>
    <property type="match status" value="1"/>
</dbReference>
<dbReference type="InterPro" id="IPR000727">
    <property type="entry name" value="T_SNARE_dom"/>
</dbReference>
<dbReference type="SUPFAM" id="SSF58104">
    <property type="entry name" value="Methyl-accepting chemotaxis protein (MCP) signaling domain"/>
    <property type="match status" value="1"/>
</dbReference>
<evidence type="ECO:0000256" key="3">
    <source>
        <dbReference type="ARBA" id="ARBA00023224"/>
    </source>
</evidence>
<dbReference type="SMART" id="SM00283">
    <property type="entry name" value="MA"/>
    <property type="match status" value="1"/>
</dbReference>
<dbReference type="Gene3D" id="1.10.287.950">
    <property type="entry name" value="Methyl-accepting chemotaxis protein"/>
    <property type="match status" value="1"/>
</dbReference>
<feature type="transmembrane region" description="Helical" evidence="6">
    <location>
        <begin position="343"/>
        <end position="364"/>
    </location>
</feature>
<keyword evidence="6" id="KW-0472">Membrane</keyword>
<feature type="domain" description="T-SNARE coiled-coil homology" evidence="8">
    <location>
        <begin position="612"/>
        <end position="674"/>
    </location>
</feature>
<evidence type="ECO:0000259" key="8">
    <source>
        <dbReference type="PROSITE" id="PS50192"/>
    </source>
</evidence>
<dbReference type="Pfam" id="PF22673">
    <property type="entry name" value="MCP-like_PDC_1"/>
    <property type="match status" value="1"/>
</dbReference>
<dbReference type="GO" id="GO:0007165">
    <property type="term" value="P:signal transduction"/>
    <property type="evidence" value="ECO:0007669"/>
    <property type="project" value="UniProtKB-KW"/>
</dbReference>
<feature type="domain" description="HAMP" evidence="9">
    <location>
        <begin position="366"/>
        <end position="420"/>
    </location>
</feature>
<dbReference type="AlphaFoldDB" id="A0A7R6SV97"/>
<keyword evidence="3 5" id="KW-0807">Transducer</keyword>
<dbReference type="Pfam" id="PF00015">
    <property type="entry name" value="MCPsignal"/>
    <property type="match status" value="1"/>
</dbReference>
<dbReference type="Gene3D" id="3.30.450.20">
    <property type="entry name" value="PAS domain"/>
    <property type="match status" value="1"/>
</dbReference>
<comment type="subcellular location">
    <subcellularLocation>
        <location evidence="1">Cell inner membrane</location>
        <topology evidence="1">Multi-pass membrane protein</topology>
    </subcellularLocation>
</comment>
<evidence type="ECO:0000256" key="2">
    <source>
        <dbReference type="ARBA" id="ARBA00022519"/>
    </source>
</evidence>
<dbReference type="GO" id="GO:0006935">
    <property type="term" value="P:chemotaxis"/>
    <property type="evidence" value="ECO:0007669"/>
    <property type="project" value="InterPro"/>
</dbReference>
<protein>
    <submittedName>
        <fullName evidence="10">Methyl-accepting chemotaxis protein</fullName>
    </submittedName>
</protein>
<keyword evidence="6" id="KW-1133">Transmembrane helix</keyword>
<dbReference type="PROSITE" id="PS50885">
    <property type="entry name" value="HAMP"/>
    <property type="match status" value="1"/>
</dbReference>
<dbReference type="RefSeq" id="WP_201349802.1">
    <property type="nucleotide sequence ID" value="NZ_AP014546.1"/>
</dbReference>
<keyword evidence="2" id="KW-0997">Cell inner membrane</keyword>
<evidence type="ECO:0000256" key="4">
    <source>
        <dbReference type="ARBA" id="ARBA00029447"/>
    </source>
</evidence>
<dbReference type="FunFam" id="1.10.287.950:FF:000001">
    <property type="entry name" value="Methyl-accepting chemotaxis sensory transducer"/>
    <property type="match status" value="1"/>
</dbReference>
<dbReference type="InterPro" id="IPR003660">
    <property type="entry name" value="HAMP_dom"/>
</dbReference>
<feature type="domain" description="Methyl-accepting transducer" evidence="7">
    <location>
        <begin position="425"/>
        <end position="661"/>
    </location>
</feature>
<dbReference type="EMBL" id="AP014546">
    <property type="protein sequence ID" value="BBB29176.1"/>
    <property type="molecule type" value="Genomic_DNA"/>
</dbReference>
<dbReference type="PROSITE" id="PS50192">
    <property type="entry name" value="T_SNARE"/>
    <property type="match status" value="1"/>
</dbReference>
<gene>
    <name evidence="10" type="ORF">NEJAP_1223</name>
</gene>
<dbReference type="GO" id="GO:0004888">
    <property type="term" value="F:transmembrane signaling receptor activity"/>
    <property type="evidence" value="ECO:0007669"/>
    <property type="project" value="InterPro"/>
</dbReference>
<evidence type="ECO:0000313" key="10">
    <source>
        <dbReference type="EMBL" id="BBB29176.1"/>
    </source>
</evidence>
<dbReference type="PANTHER" id="PTHR32089">
    <property type="entry name" value="METHYL-ACCEPTING CHEMOTAXIS PROTEIN MCPB"/>
    <property type="match status" value="1"/>
</dbReference>
<dbReference type="Proteomes" id="UP000595332">
    <property type="component" value="Chromosome"/>
</dbReference>
<evidence type="ECO:0000256" key="6">
    <source>
        <dbReference type="SAM" id="Phobius"/>
    </source>
</evidence>
<dbReference type="CDD" id="cd12913">
    <property type="entry name" value="PDC1_MCP_like"/>
    <property type="match status" value="1"/>
</dbReference>
<evidence type="ECO:0000313" key="11">
    <source>
        <dbReference type="Proteomes" id="UP000595332"/>
    </source>
</evidence>
<dbReference type="PRINTS" id="PR00260">
    <property type="entry name" value="CHEMTRNSDUCR"/>
</dbReference>
<dbReference type="PROSITE" id="PS50111">
    <property type="entry name" value="CHEMOTAXIS_TRANSDUC_2"/>
    <property type="match status" value="1"/>
</dbReference>
<dbReference type="GO" id="GO:0005886">
    <property type="term" value="C:plasma membrane"/>
    <property type="evidence" value="ECO:0007669"/>
    <property type="project" value="UniProtKB-SubCell"/>
</dbReference>
<dbReference type="Pfam" id="PF00672">
    <property type="entry name" value="HAMP"/>
    <property type="match status" value="1"/>
</dbReference>
<dbReference type="InterPro" id="IPR004090">
    <property type="entry name" value="Chemotax_Me-accpt_rcpt"/>
</dbReference>
<dbReference type="InterPro" id="IPR004089">
    <property type="entry name" value="MCPsignal_dom"/>
</dbReference>
<reference evidence="10 11" key="1">
    <citation type="journal article" date="2008" name="Int. J. Syst. Evol. Microbiol.">
        <title>Neptunomonas japonica sp. nov., an Osedax japonicus symbiont-like bacterium isolated from sediment adjacent to sperm whale carcasses off Kagoshima, Japan.</title>
        <authorList>
            <person name="Miyazaki M."/>
            <person name="Nogi Y."/>
            <person name="Fujiwara Y."/>
            <person name="Kawato M."/>
            <person name="Kubokawa K."/>
            <person name="Horikoshi K."/>
        </authorList>
    </citation>
    <scope>NUCLEOTIDE SEQUENCE [LARGE SCALE GENOMIC DNA]</scope>
    <source>
        <strain evidence="10 11">JAMM 1380</strain>
    </source>
</reference>
<evidence type="ECO:0000259" key="9">
    <source>
        <dbReference type="PROSITE" id="PS50885"/>
    </source>
</evidence>